<feature type="signal peptide" evidence="1">
    <location>
        <begin position="1"/>
        <end position="19"/>
    </location>
</feature>
<accession>A0ABY6J0N7</accession>
<feature type="chain" id="PRO_5045150549" description="DUF1735 domain-containing protein" evidence="1">
    <location>
        <begin position="20"/>
        <end position="165"/>
    </location>
</feature>
<evidence type="ECO:0008006" key="4">
    <source>
        <dbReference type="Google" id="ProtNLM"/>
    </source>
</evidence>
<organism evidence="2 3">
    <name type="scientific">Chitinophaga horti</name>
    <dbReference type="NCBI Taxonomy" id="2920382"/>
    <lineage>
        <taxon>Bacteria</taxon>
        <taxon>Pseudomonadati</taxon>
        <taxon>Bacteroidota</taxon>
        <taxon>Chitinophagia</taxon>
        <taxon>Chitinophagales</taxon>
        <taxon>Chitinophagaceae</taxon>
        <taxon>Chitinophaga</taxon>
    </lineage>
</organism>
<reference evidence="2" key="1">
    <citation type="submission" date="2022-10" db="EMBL/GenBank/DDBJ databases">
        <title>Chitinophaga sp. nov., isolated from soil.</title>
        <authorList>
            <person name="Jeon C.O."/>
        </authorList>
    </citation>
    <scope>NUCLEOTIDE SEQUENCE</scope>
    <source>
        <strain evidence="2">R8</strain>
    </source>
</reference>
<dbReference type="PROSITE" id="PS51257">
    <property type="entry name" value="PROKAR_LIPOPROTEIN"/>
    <property type="match status" value="1"/>
</dbReference>
<protein>
    <recommendedName>
        <fullName evidence="4">DUF1735 domain-containing protein</fullName>
    </recommendedName>
</protein>
<sequence>MRRKLMPLGVVLVALFLFACTKEGTEPSTRKFISFKLDGVPYATELHSGTLFLPTSPDPLYNFSALYATALNDHGARAIISLKSEEAELKPGVYTSTKAGNSLSITLPFEGNDYLADDQTGDMTFQIYAKRDSVIEGSFAGTVTDAFGIPRTVSNGAFRIVYTSY</sequence>
<evidence type="ECO:0000313" key="2">
    <source>
        <dbReference type="EMBL" id="UYQ93228.1"/>
    </source>
</evidence>
<gene>
    <name evidence="2" type="ORF">MKQ68_24400</name>
</gene>
<keyword evidence="1" id="KW-0732">Signal</keyword>
<dbReference type="RefSeq" id="WP_264281341.1">
    <property type="nucleotide sequence ID" value="NZ_CP107006.1"/>
</dbReference>
<keyword evidence="3" id="KW-1185">Reference proteome</keyword>
<name>A0ABY6J0N7_9BACT</name>
<evidence type="ECO:0000256" key="1">
    <source>
        <dbReference type="SAM" id="SignalP"/>
    </source>
</evidence>
<dbReference type="EMBL" id="CP107006">
    <property type="protein sequence ID" value="UYQ93228.1"/>
    <property type="molecule type" value="Genomic_DNA"/>
</dbReference>
<proteinExistence type="predicted"/>
<dbReference type="Proteomes" id="UP001162741">
    <property type="component" value="Chromosome"/>
</dbReference>
<evidence type="ECO:0000313" key="3">
    <source>
        <dbReference type="Proteomes" id="UP001162741"/>
    </source>
</evidence>